<comment type="pathway">
    <text evidence="1 8">Purine metabolism; IMP biosynthesis via de novo pathway; 5-amino-1-(5-phospho-D-ribosyl)imidazole-4-carboxamide from 5-amino-1-(5-phospho-D-ribosyl)imidazole-4-carboxylate: step 1/2.</text>
</comment>
<dbReference type="InterPro" id="IPR018236">
    <property type="entry name" value="SAICAR_synthetase_CS"/>
</dbReference>
<evidence type="ECO:0000256" key="7">
    <source>
        <dbReference type="ARBA" id="ARBA00048475"/>
    </source>
</evidence>
<dbReference type="PANTHER" id="PTHR43700:SF1">
    <property type="entry name" value="PHOSPHORIBOSYLAMINOIMIDAZOLE-SUCCINOCARBOXAMIDE SYNTHASE"/>
    <property type="match status" value="1"/>
</dbReference>
<evidence type="ECO:0000256" key="4">
    <source>
        <dbReference type="ARBA" id="ARBA00022741"/>
    </source>
</evidence>
<dbReference type="FunFam" id="3.30.470.20:FF:000015">
    <property type="entry name" value="Phosphoribosylaminoimidazole-succinocarboxamide synthase"/>
    <property type="match status" value="1"/>
</dbReference>
<dbReference type="GO" id="GO:0005737">
    <property type="term" value="C:cytoplasm"/>
    <property type="evidence" value="ECO:0007669"/>
    <property type="project" value="TreeGrafter"/>
</dbReference>
<keyword evidence="6 8" id="KW-0067">ATP-binding</keyword>
<dbReference type="GO" id="GO:0004639">
    <property type="term" value="F:phosphoribosylaminoimidazolesuccinocarboxamide synthase activity"/>
    <property type="evidence" value="ECO:0007669"/>
    <property type="project" value="UniProtKB-UniRule"/>
</dbReference>
<dbReference type="Gene3D" id="3.30.470.20">
    <property type="entry name" value="ATP-grasp fold, B domain"/>
    <property type="match status" value="1"/>
</dbReference>
<dbReference type="PANTHER" id="PTHR43700">
    <property type="entry name" value="PHOSPHORIBOSYLAMINOIMIDAZOLE-SUCCINOCARBOXAMIDE SYNTHASE"/>
    <property type="match status" value="1"/>
</dbReference>
<comment type="catalytic activity">
    <reaction evidence="7 8">
        <text>5-amino-1-(5-phospho-D-ribosyl)imidazole-4-carboxylate + L-aspartate + ATP = (2S)-2-[5-amino-1-(5-phospho-beta-D-ribosyl)imidazole-4-carboxamido]succinate + ADP + phosphate + 2 H(+)</text>
        <dbReference type="Rhea" id="RHEA:22628"/>
        <dbReference type="ChEBI" id="CHEBI:15378"/>
        <dbReference type="ChEBI" id="CHEBI:29991"/>
        <dbReference type="ChEBI" id="CHEBI:30616"/>
        <dbReference type="ChEBI" id="CHEBI:43474"/>
        <dbReference type="ChEBI" id="CHEBI:58443"/>
        <dbReference type="ChEBI" id="CHEBI:77657"/>
        <dbReference type="ChEBI" id="CHEBI:456216"/>
        <dbReference type="EC" id="6.3.2.6"/>
    </reaction>
</comment>
<keyword evidence="4 8" id="KW-0547">Nucleotide-binding</keyword>
<comment type="similarity">
    <text evidence="2 8">Belongs to the SAICAR synthetase family.</text>
</comment>
<evidence type="ECO:0000256" key="1">
    <source>
        <dbReference type="ARBA" id="ARBA00004672"/>
    </source>
</evidence>
<dbReference type="EC" id="6.3.2.6" evidence="8"/>
<evidence type="ECO:0000313" key="10">
    <source>
        <dbReference type="EMBL" id="HFI91550.1"/>
    </source>
</evidence>
<dbReference type="AlphaFoldDB" id="A0A7V3E704"/>
<keyword evidence="3 8" id="KW-0436">Ligase</keyword>
<comment type="caution">
    <text evidence="10">The sequence shown here is derived from an EMBL/GenBank/DDBJ whole genome shotgun (WGS) entry which is preliminary data.</text>
</comment>
<proteinExistence type="inferred from homology"/>
<evidence type="ECO:0000256" key="8">
    <source>
        <dbReference type="HAMAP-Rule" id="MF_00137"/>
    </source>
</evidence>
<dbReference type="CDD" id="cd01414">
    <property type="entry name" value="SAICAR_synt_Sc"/>
    <property type="match status" value="1"/>
</dbReference>
<evidence type="ECO:0000256" key="2">
    <source>
        <dbReference type="ARBA" id="ARBA00010190"/>
    </source>
</evidence>
<dbReference type="EMBL" id="DSUJ01000008">
    <property type="protein sequence ID" value="HFI91550.1"/>
    <property type="molecule type" value="Genomic_DNA"/>
</dbReference>
<dbReference type="PROSITE" id="PS01057">
    <property type="entry name" value="SAICAR_SYNTHETASE_1"/>
    <property type="match status" value="1"/>
</dbReference>
<gene>
    <name evidence="8" type="primary">purC</name>
    <name evidence="10" type="ORF">ENS31_08505</name>
</gene>
<evidence type="ECO:0000256" key="5">
    <source>
        <dbReference type="ARBA" id="ARBA00022755"/>
    </source>
</evidence>
<reference evidence="10" key="1">
    <citation type="journal article" date="2020" name="mSystems">
        <title>Genome- and Community-Level Interaction Insights into Carbon Utilization and Element Cycling Functions of Hydrothermarchaeota in Hydrothermal Sediment.</title>
        <authorList>
            <person name="Zhou Z."/>
            <person name="Liu Y."/>
            <person name="Xu W."/>
            <person name="Pan J."/>
            <person name="Luo Z.H."/>
            <person name="Li M."/>
        </authorList>
    </citation>
    <scope>NUCLEOTIDE SEQUENCE [LARGE SCALE GENOMIC DNA]</scope>
    <source>
        <strain evidence="10">SpSt-479</strain>
    </source>
</reference>
<name>A0A7V3E704_9BACT</name>
<dbReference type="SUPFAM" id="SSF56104">
    <property type="entry name" value="SAICAR synthase-like"/>
    <property type="match status" value="1"/>
</dbReference>
<dbReference type="NCBIfam" id="TIGR00081">
    <property type="entry name" value="purC"/>
    <property type="match status" value="1"/>
</dbReference>
<dbReference type="InterPro" id="IPR001636">
    <property type="entry name" value="SAICAR_synth"/>
</dbReference>
<sequence length="297" mass="33954">MHSKVILQTNFPGLKFLKRGKVRDIYEVGDYLLIVSTDRISAFDVIMNQGIPFKGMILTKISEFWFRFVEDIIPNHLITTNVDEFPSECKPYSDDLRGRSMLVKKTEVIPIESVVRGYITGSGMADYKATGSICGIKLPEGLVESEKLNEPIFTPATKEELGSHDQNISEDEAKRIVGDDVINFIKEKTIAVYKKAYEYALNRGIIIADTKMEFGKYKGEIILIDELLTPDSSRFWPADKYQKGRVQESFDKQFLRNYLISINFNRQPPAPDLPEEIIMKTSEKYMEALEKLTGQKL</sequence>
<dbReference type="HAMAP" id="MF_00137">
    <property type="entry name" value="SAICAR_synth"/>
    <property type="match status" value="1"/>
</dbReference>
<dbReference type="UniPathway" id="UPA00074">
    <property type="reaction ID" value="UER00131"/>
</dbReference>
<dbReference type="Pfam" id="PF01259">
    <property type="entry name" value="SAICAR_synt"/>
    <property type="match status" value="1"/>
</dbReference>
<protein>
    <recommendedName>
        <fullName evidence="8">Phosphoribosylaminoimidazole-succinocarboxamide synthase</fullName>
        <ecNumber evidence="8">6.3.2.6</ecNumber>
    </recommendedName>
    <alternativeName>
        <fullName evidence="8">SAICAR synthetase</fullName>
    </alternativeName>
</protein>
<evidence type="ECO:0000259" key="9">
    <source>
        <dbReference type="Pfam" id="PF01259"/>
    </source>
</evidence>
<evidence type="ECO:0000256" key="6">
    <source>
        <dbReference type="ARBA" id="ARBA00022840"/>
    </source>
</evidence>
<feature type="domain" description="SAICAR synthetase/ADE2 N-terminal" evidence="9">
    <location>
        <begin position="17"/>
        <end position="262"/>
    </location>
</feature>
<evidence type="ECO:0000256" key="3">
    <source>
        <dbReference type="ARBA" id="ARBA00022598"/>
    </source>
</evidence>
<dbReference type="InterPro" id="IPR028923">
    <property type="entry name" value="SAICAR_synt/ADE2_N"/>
</dbReference>
<dbReference type="FunFam" id="3.30.200.20:FF:000392">
    <property type="entry name" value="Phosphoribosylaminoimidazole-succinocarboxamide synthase"/>
    <property type="match status" value="1"/>
</dbReference>
<accession>A0A7V3E704</accession>
<dbReference type="GO" id="GO:0006189">
    <property type="term" value="P:'de novo' IMP biosynthetic process"/>
    <property type="evidence" value="ECO:0007669"/>
    <property type="project" value="UniProtKB-UniRule"/>
</dbReference>
<dbReference type="Gene3D" id="3.30.200.20">
    <property type="entry name" value="Phosphorylase Kinase, domain 1"/>
    <property type="match status" value="1"/>
</dbReference>
<keyword evidence="5 8" id="KW-0658">Purine biosynthesis</keyword>
<dbReference type="NCBIfam" id="NF010568">
    <property type="entry name" value="PRK13961.1"/>
    <property type="match status" value="1"/>
</dbReference>
<dbReference type="GO" id="GO:0005524">
    <property type="term" value="F:ATP binding"/>
    <property type="evidence" value="ECO:0007669"/>
    <property type="project" value="UniProtKB-KW"/>
</dbReference>
<organism evidence="10">
    <name type="scientific">Ignavibacterium album</name>
    <dbReference type="NCBI Taxonomy" id="591197"/>
    <lineage>
        <taxon>Bacteria</taxon>
        <taxon>Pseudomonadati</taxon>
        <taxon>Ignavibacteriota</taxon>
        <taxon>Ignavibacteria</taxon>
        <taxon>Ignavibacteriales</taxon>
        <taxon>Ignavibacteriaceae</taxon>
        <taxon>Ignavibacterium</taxon>
    </lineage>
</organism>